<dbReference type="Proteomes" id="UP001521150">
    <property type="component" value="Unassembled WGS sequence"/>
</dbReference>
<organism evidence="3 4">
    <name type="scientific">Kibdelosporangium philippinense</name>
    <dbReference type="NCBI Taxonomy" id="211113"/>
    <lineage>
        <taxon>Bacteria</taxon>
        <taxon>Bacillati</taxon>
        <taxon>Actinomycetota</taxon>
        <taxon>Actinomycetes</taxon>
        <taxon>Pseudonocardiales</taxon>
        <taxon>Pseudonocardiaceae</taxon>
        <taxon>Kibdelosporangium</taxon>
    </lineage>
</organism>
<keyword evidence="2" id="KW-0732">Signal</keyword>
<evidence type="ECO:0000313" key="3">
    <source>
        <dbReference type="EMBL" id="MCE7006658.1"/>
    </source>
</evidence>
<sequence length="64" mass="6674">MRKTVAVVAAMVVLSATPAMADPVIVDEPDTSDLTNVWTFAPLGVPVFGLLQSIIKAPNGIIPN</sequence>
<dbReference type="EMBL" id="JAJVCN010000002">
    <property type="protein sequence ID" value="MCE7006658.1"/>
    <property type="molecule type" value="Genomic_DNA"/>
</dbReference>
<protein>
    <recommendedName>
        <fullName evidence="5">Secreted protein</fullName>
    </recommendedName>
</protein>
<gene>
    <name evidence="3" type="ORF">LWC34_28080</name>
</gene>
<accession>A0ABS8ZHV8</accession>
<name>A0ABS8ZHV8_9PSEU</name>
<keyword evidence="4" id="KW-1185">Reference proteome</keyword>
<feature type="transmembrane region" description="Helical" evidence="1">
    <location>
        <begin position="37"/>
        <end position="55"/>
    </location>
</feature>
<reference evidence="3 4" key="1">
    <citation type="submission" date="2021-12" db="EMBL/GenBank/DDBJ databases">
        <title>Genome sequence of Kibdelosporangium philippinense ATCC 49844.</title>
        <authorList>
            <person name="Fedorov E.A."/>
            <person name="Omeragic M."/>
            <person name="Shalygina K.F."/>
            <person name="Maclea K.S."/>
        </authorList>
    </citation>
    <scope>NUCLEOTIDE SEQUENCE [LARGE SCALE GENOMIC DNA]</scope>
    <source>
        <strain evidence="3 4">ATCC 49844</strain>
    </source>
</reference>
<evidence type="ECO:0008006" key="5">
    <source>
        <dbReference type="Google" id="ProtNLM"/>
    </source>
</evidence>
<feature type="signal peptide" evidence="2">
    <location>
        <begin position="1"/>
        <end position="21"/>
    </location>
</feature>
<proteinExistence type="predicted"/>
<evidence type="ECO:0000313" key="4">
    <source>
        <dbReference type="Proteomes" id="UP001521150"/>
    </source>
</evidence>
<keyword evidence="1" id="KW-0472">Membrane</keyword>
<keyword evidence="1" id="KW-0812">Transmembrane</keyword>
<dbReference type="RefSeq" id="WP_233728109.1">
    <property type="nucleotide sequence ID" value="NZ_JAJVCN010000002.1"/>
</dbReference>
<feature type="chain" id="PRO_5047095821" description="Secreted protein" evidence="2">
    <location>
        <begin position="22"/>
        <end position="64"/>
    </location>
</feature>
<comment type="caution">
    <text evidence="3">The sequence shown here is derived from an EMBL/GenBank/DDBJ whole genome shotgun (WGS) entry which is preliminary data.</text>
</comment>
<evidence type="ECO:0000256" key="2">
    <source>
        <dbReference type="SAM" id="SignalP"/>
    </source>
</evidence>
<evidence type="ECO:0000256" key="1">
    <source>
        <dbReference type="SAM" id="Phobius"/>
    </source>
</evidence>
<keyword evidence="1" id="KW-1133">Transmembrane helix</keyword>